<evidence type="ECO:0000256" key="2">
    <source>
        <dbReference type="ARBA" id="ARBA00009320"/>
    </source>
</evidence>
<name>A0ABY0BSE2_9GAMM</name>
<dbReference type="Gene3D" id="3.30.470.10">
    <property type="match status" value="1"/>
</dbReference>
<dbReference type="Proteomes" id="UP000287865">
    <property type="component" value="Unassembled WGS sequence"/>
</dbReference>
<comment type="subunit">
    <text evidence="3">Homodimer.</text>
</comment>
<evidence type="ECO:0000256" key="8">
    <source>
        <dbReference type="ARBA" id="ARBA00035676"/>
    </source>
</evidence>
<dbReference type="NCBIfam" id="TIGR03461">
    <property type="entry name" value="pabC_Proteo"/>
    <property type="match status" value="1"/>
</dbReference>
<comment type="catalytic activity">
    <reaction evidence="9">
        <text>4-amino-4-deoxychorismate = 4-aminobenzoate + pyruvate + H(+)</text>
        <dbReference type="Rhea" id="RHEA:16201"/>
        <dbReference type="ChEBI" id="CHEBI:15361"/>
        <dbReference type="ChEBI" id="CHEBI:15378"/>
        <dbReference type="ChEBI" id="CHEBI:17836"/>
        <dbReference type="ChEBI" id="CHEBI:58406"/>
        <dbReference type="EC" id="4.1.3.38"/>
    </reaction>
</comment>
<organism evidence="11 12">
    <name type="scientific">Aliidiomarina maris</name>
    <dbReference type="NCBI Taxonomy" id="531312"/>
    <lineage>
        <taxon>Bacteria</taxon>
        <taxon>Pseudomonadati</taxon>
        <taxon>Pseudomonadota</taxon>
        <taxon>Gammaproteobacteria</taxon>
        <taxon>Alteromonadales</taxon>
        <taxon>Idiomarinaceae</taxon>
        <taxon>Aliidiomarina</taxon>
    </lineage>
</organism>
<evidence type="ECO:0000256" key="6">
    <source>
        <dbReference type="ARBA" id="ARBA00023239"/>
    </source>
</evidence>
<dbReference type="InterPro" id="IPR017824">
    <property type="entry name" value="Aminodeoxychorismate_lyase_IV"/>
</dbReference>
<sequence>MPLFVLCYLANGRSYRGIFALTGVTLINGQASHYVAVNDRGLQYGDGFFTTLRVAAGRLVQWPAHMARLQTCAQRLGFNQHDPQLQPDTLYAQCLRAIDGASEAVVRITVTRGVGGRGYAPPQDATLQVIVAASDYPSHYANWQSQGVCLHLARQQVGHQPSLNGLKTLNRLEQVLAKQELADYPDADDVLLLNTREQVTATSMANIIWSRAGQWYAPDLAFGGIKGTATEFFARQHKVEFGAWSLDALIQAEHVIICNALMGFVSVGEIRQHATRSTQFSVISDFTQQLTTHMCQEEP</sequence>
<comment type="pathway">
    <text evidence="7">Cofactor biosynthesis; tetrahydrofolate biosynthesis; 4-aminobenzoate from chorismate: step 2/2.</text>
</comment>
<evidence type="ECO:0000256" key="5">
    <source>
        <dbReference type="ARBA" id="ARBA00022909"/>
    </source>
</evidence>
<dbReference type="GO" id="GO:0016829">
    <property type="term" value="F:lyase activity"/>
    <property type="evidence" value="ECO:0007669"/>
    <property type="project" value="UniProtKB-KW"/>
</dbReference>
<dbReference type="InterPro" id="IPR043131">
    <property type="entry name" value="BCAT-like_N"/>
</dbReference>
<dbReference type="SUPFAM" id="SSF56752">
    <property type="entry name" value="D-aminoacid aminotransferase-like PLP-dependent enzymes"/>
    <property type="match status" value="1"/>
</dbReference>
<evidence type="ECO:0000256" key="9">
    <source>
        <dbReference type="ARBA" id="ARBA00049529"/>
    </source>
</evidence>
<evidence type="ECO:0000256" key="7">
    <source>
        <dbReference type="ARBA" id="ARBA00035633"/>
    </source>
</evidence>
<reference evidence="11 12" key="1">
    <citation type="journal article" date="2018" name="Front. Microbiol.">
        <title>Genome-Based Analysis Reveals the Taxonomy and Diversity of the Family Idiomarinaceae.</title>
        <authorList>
            <person name="Liu Y."/>
            <person name="Lai Q."/>
            <person name="Shao Z."/>
        </authorList>
    </citation>
    <scope>NUCLEOTIDE SEQUENCE [LARGE SCALE GENOMIC DNA]</scope>
    <source>
        <strain evidence="11 12">CF12-14</strain>
    </source>
</reference>
<dbReference type="InterPro" id="IPR050571">
    <property type="entry name" value="Class-IV_PLP-Dep_Aminotrnsfr"/>
</dbReference>
<dbReference type="PANTHER" id="PTHR42743">
    <property type="entry name" value="AMINO-ACID AMINOTRANSFERASE"/>
    <property type="match status" value="1"/>
</dbReference>
<evidence type="ECO:0000256" key="3">
    <source>
        <dbReference type="ARBA" id="ARBA00011738"/>
    </source>
</evidence>
<evidence type="ECO:0000256" key="1">
    <source>
        <dbReference type="ARBA" id="ARBA00001933"/>
    </source>
</evidence>
<dbReference type="InterPro" id="IPR036038">
    <property type="entry name" value="Aminotransferase-like"/>
</dbReference>
<keyword evidence="6 11" id="KW-0456">Lyase</keyword>
<dbReference type="EMBL" id="PIPK01000004">
    <property type="protein sequence ID" value="RUO25020.1"/>
    <property type="molecule type" value="Genomic_DNA"/>
</dbReference>
<dbReference type="InterPro" id="IPR043132">
    <property type="entry name" value="BCAT-like_C"/>
</dbReference>
<dbReference type="InterPro" id="IPR001544">
    <property type="entry name" value="Aminotrans_IV"/>
</dbReference>
<comment type="caution">
    <text evidence="11">The sequence shown here is derived from an EMBL/GenBank/DDBJ whole genome shotgun (WGS) entry which is preliminary data.</text>
</comment>
<dbReference type="Pfam" id="PF01063">
    <property type="entry name" value="Aminotran_4"/>
    <property type="match status" value="1"/>
</dbReference>
<keyword evidence="5" id="KW-0289">Folate biosynthesis</keyword>
<keyword evidence="12" id="KW-1185">Reference proteome</keyword>
<evidence type="ECO:0000256" key="10">
    <source>
        <dbReference type="NCBIfam" id="TIGR03461"/>
    </source>
</evidence>
<evidence type="ECO:0000256" key="4">
    <source>
        <dbReference type="ARBA" id="ARBA00022898"/>
    </source>
</evidence>
<proteinExistence type="inferred from homology"/>
<keyword evidence="4" id="KW-0663">Pyridoxal phosphate</keyword>
<evidence type="ECO:0000313" key="12">
    <source>
        <dbReference type="Proteomes" id="UP000287865"/>
    </source>
</evidence>
<comment type="cofactor">
    <cofactor evidence="1">
        <name>pyridoxal 5'-phosphate</name>
        <dbReference type="ChEBI" id="CHEBI:597326"/>
    </cofactor>
</comment>
<dbReference type="Gene3D" id="3.20.10.10">
    <property type="entry name" value="D-amino Acid Aminotransferase, subunit A, domain 2"/>
    <property type="match status" value="1"/>
</dbReference>
<evidence type="ECO:0000313" key="11">
    <source>
        <dbReference type="EMBL" id="RUO25020.1"/>
    </source>
</evidence>
<protein>
    <recommendedName>
        <fullName evidence="8 10">Aminodeoxychorismate lyase</fullName>
        <ecNumber evidence="8 10">4.1.3.38</ecNumber>
    </recommendedName>
</protein>
<comment type="similarity">
    <text evidence="2">Belongs to the class-IV pyridoxal-phosphate-dependent aminotransferase family.</text>
</comment>
<dbReference type="PANTHER" id="PTHR42743:SF2">
    <property type="entry name" value="AMINODEOXYCHORISMATE LYASE"/>
    <property type="match status" value="1"/>
</dbReference>
<accession>A0ABY0BSE2</accession>
<dbReference type="EC" id="4.1.3.38" evidence="8 10"/>
<gene>
    <name evidence="11" type="primary">pabC</name>
    <name evidence="11" type="ORF">CWE07_05950</name>
</gene>